<feature type="region of interest" description="Disordered" evidence="1">
    <location>
        <begin position="20"/>
        <end position="51"/>
    </location>
</feature>
<dbReference type="Proteomes" id="UP000020681">
    <property type="component" value="Unassembled WGS sequence"/>
</dbReference>
<dbReference type="EMBL" id="JAOL01000097">
    <property type="protein sequence ID" value="EUA90810.1"/>
    <property type="molecule type" value="Genomic_DNA"/>
</dbReference>
<reference evidence="2 3" key="1">
    <citation type="submission" date="2014-01" db="EMBL/GenBank/DDBJ databases">
        <authorList>
            <person name="Dobos K."/>
            <person name="Lenaerts A."/>
            <person name="Ordway D."/>
            <person name="DeGroote M.A."/>
            <person name="Parker T."/>
            <person name="Sizemore C."/>
            <person name="Tallon L.J."/>
            <person name="Sadzewicz L.K."/>
            <person name="Sengamalay N."/>
            <person name="Fraser C.M."/>
            <person name="Hine E."/>
            <person name="Shefchek K.A."/>
            <person name="Das S.P."/>
            <person name="Tettelin H."/>
        </authorList>
    </citation>
    <scope>NUCLEOTIDE SEQUENCE [LARGE SCALE GENOMIC DNA]</scope>
    <source>
        <strain evidence="2 3">Harvey</strain>
    </source>
</reference>
<accession>A0ABP3ALV7</accession>
<evidence type="ECO:0000256" key="1">
    <source>
        <dbReference type="SAM" id="MobiDB-lite"/>
    </source>
</evidence>
<proteinExistence type="predicted"/>
<name>A0ABP3ALV7_MYCUL</name>
<gene>
    <name evidence="2" type="ORF">I551_2620</name>
</gene>
<comment type="caution">
    <text evidence="2">The sequence shown here is derived from an EMBL/GenBank/DDBJ whole genome shotgun (WGS) entry which is preliminary data.</text>
</comment>
<sequence length="51" mass="5777">MEPRICSRHAKTTGWPWLRLSVNATPSPPEPTTTSRLTVHRGPHGQVRVIY</sequence>
<organism evidence="2 3">
    <name type="scientific">Mycobacterium ulcerans str. Harvey</name>
    <dbReference type="NCBI Taxonomy" id="1299332"/>
    <lineage>
        <taxon>Bacteria</taxon>
        <taxon>Bacillati</taxon>
        <taxon>Actinomycetota</taxon>
        <taxon>Actinomycetes</taxon>
        <taxon>Mycobacteriales</taxon>
        <taxon>Mycobacteriaceae</taxon>
        <taxon>Mycobacterium</taxon>
        <taxon>Mycobacterium ulcerans group</taxon>
    </lineage>
</organism>
<keyword evidence="3" id="KW-1185">Reference proteome</keyword>
<protein>
    <submittedName>
        <fullName evidence="2">Uncharacterized protein</fullName>
    </submittedName>
</protein>
<evidence type="ECO:0000313" key="3">
    <source>
        <dbReference type="Proteomes" id="UP000020681"/>
    </source>
</evidence>
<evidence type="ECO:0000313" key="2">
    <source>
        <dbReference type="EMBL" id="EUA90810.1"/>
    </source>
</evidence>